<dbReference type="AlphaFoldDB" id="A0A382AYC0"/>
<sequence>MPAGALLTGNKIRTFTHDGADS</sequence>
<accession>A0A382AYC0</accession>
<proteinExistence type="predicted"/>
<reference evidence="1" key="1">
    <citation type="submission" date="2018-05" db="EMBL/GenBank/DDBJ databases">
        <authorList>
            <person name="Lanie J.A."/>
            <person name="Ng W.-L."/>
            <person name="Kazmierczak K.M."/>
            <person name="Andrzejewski T.M."/>
            <person name="Davidsen T.M."/>
            <person name="Wayne K.J."/>
            <person name="Tettelin H."/>
            <person name="Glass J.I."/>
            <person name="Rusch D."/>
            <person name="Podicherti R."/>
            <person name="Tsui H.-C.T."/>
            <person name="Winkler M.E."/>
        </authorList>
    </citation>
    <scope>NUCLEOTIDE SEQUENCE</scope>
</reference>
<dbReference type="EMBL" id="UINC01027320">
    <property type="protein sequence ID" value="SVB06364.1"/>
    <property type="molecule type" value="Genomic_DNA"/>
</dbReference>
<name>A0A382AYC0_9ZZZZ</name>
<organism evidence="1">
    <name type="scientific">marine metagenome</name>
    <dbReference type="NCBI Taxonomy" id="408172"/>
    <lineage>
        <taxon>unclassified sequences</taxon>
        <taxon>metagenomes</taxon>
        <taxon>ecological metagenomes</taxon>
    </lineage>
</organism>
<evidence type="ECO:0000313" key="1">
    <source>
        <dbReference type="EMBL" id="SVB06364.1"/>
    </source>
</evidence>
<gene>
    <name evidence="1" type="ORF">METZ01_LOCUS159218</name>
</gene>
<protein>
    <submittedName>
        <fullName evidence="1">Uncharacterized protein</fullName>
    </submittedName>
</protein>